<protein>
    <recommendedName>
        <fullName evidence="8">Serine/threonine-protein kinase PLK</fullName>
        <ecNumber evidence="8">2.7.11.21</ecNumber>
    </recommendedName>
    <alternativeName>
        <fullName evidence="8">Polo-like kinase</fullName>
    </alternativeName>
</protein>
<proteinExistence type="inferred from homology"/>
<evidence type="ECO:0000256" key="8">
    <source>
        <dbReference type="RuleBase" id="RU361162"/>
    </source>
</evidence>
<feature type="domain" description="Protein kinase" evidence="9">
    <location>
        <begin position="16"/>
        <end position="381"/>
    </location>
</feature>
<dbReference type="PANTHER" id="PTHR24345">
    <property type="entry name" value="SERINE/THREONINE-PROTEIN KINASE PLK"/>
    <property type="match status" value="1"/>
</dbReference>
<comment type="similarity">
    <text evidence="8">Belongs to the protein kinase superfamily. Ser/Thr protein kinase family. CDC5/Polo subfamily.</text>
</comment>
<dbReference type="SUPFAM" id="SSF56112">
    <property type="entry name" value="Protein kinase-like (PK-like)"/>
    <property type="match status" value="1"/>
</dbReference>
<dbReference type="AlphaFoldDB" id="A0A443R1B3"/>
<dbReference type="InterPro" id="IPR011009">
    <property type="entry name" value="Kinase-like_dom_sf"/>
</dbReference>
<dbReference type="CDD" id="cd13117">
    <property type="entry name" value="POLO_box_2"/>
    <property type="match status" value="1"/>
</dbReference>
<evidence type="ECO:0000256" key="2">
    <source>
        <dbReference type="ARBA" id="ARBA00022679"/>
    </source>
</evidence>
<keyword evidence="5 8" id="KW-0418">Kinase</keyword>
<dbReference type="GO" id="GO:0000776">
    <property type="term" value="C:kinetochore"/>
    <property type="evidence" value="ECO:0007669"/>
    <property type="project" value="TreeGrafter"/>
</dbReference>
<dbReference type="SMART" id="SM00220">
    <property type="entry name" value="S_TKc"/>
    <property type="match status" value="1"/>
</dbReference>
<evidence type="ECO:0000313" key="11">
    <source>
        <dbReference type="EMBL" id="RWS09043.1"/>
    </source>
</evidence>
<evidence type="ECO:0000256" key="6">
    <source>
        <dbReference type="ARBA" id="ARBA00022840"/>
    </source>
</evidence>
<evidence type="ECO:0000256" key="7">
    <source>
        <dbReference type="PROSITE-ProRule" id="PRU10141"/>
    </source>
</evidence>
<dbReference type="PROSITE" id="PS00107">
    <property type="entry name" value="PROTEIN_KINASE_ATP"/>
    <property type="match status" value="1"/>
</dbReference>
<comment type="caution">
    <text evidence="11">The sequence shown here is derived from an EMBL/GenBank/DDBJ whole genome shotgun (WGS) entry which is preliminary data.</text>
</comment>
<feature type="binding site" evidence="7">
    <location>
        <position position="49"/>
    </location>
    <ligand>
        <name>ATP</name>
        <dbReference type="ChEBI" id="CHEBI:30616"/>
    </ligand>
</feature>
<sequence length="471" mass="54183">MEIPDVVYDTNAKKKYAKGKFLGRGGFAKCYELIESSSNAIFAGKVIAKALLQKSDQKEKMSQEIAIHRSISHKHIVSFNSYFEDKNYIYIILELCSKRTNDLKDTYKRIRHNEYRIPPNIPPDICLFINKMLQSDPKVRPTMKKILADSYMVNNYIPSKLPQSCLTMAPNFNFNGRLSIMPPTEKCASPRRPLVEMNQEKNGVAVVAKAEEAAKTERPNLEPAAIPKGVDDGQVNDYNLRDLFHQLQKVVAAKPEQKVPIVDEEAEDPAATPIFWISKWVDYTDRYGIGYQLCDNSIGILFNDITRIALFADGHNLQYIERDGTEHFHALDCYPQTLFKKITLLKYFRNYMNEHLVKTGENVKTNDIEDITRLPNLNNWFRTRNAIVFHLTNGTVQINFFQDHTKLILCPHMGAVTYINESRDFRTYRFSLIEKHGISKCVAVRLRYARDVVERLMSHKLSSNTKSGART</sequence>
<dbReference type="PROSITE" id="PS50078">
    <property type="entry name" value="POLO_BOX"/>
    <property type="match status" value="2"/>
</dbReference>
<feature type="domain" description="POLO box" evidence="10">
    <location>
        <begin position="276"/>
        <end position="354"/>
    </location>
</feature>
<reference evidence="11 12" key="1">
    <citation type="journal article" date="2018" name="Gigascience">
        <title>Genomes of trombidid mites reveal novel predicted allergens and laterally-transferred genes associated with secondary metabolism.</title>
        <authorList>
            <person name="Dong X."/>
            <person name="Chaisiri K."/>
            <person name="Xia D."/>
            <person name="Armstrong S.D."/>
            <person name="Fang Y."/>
            <person name="Donnelly M.J."/>
            <person name="Kadowaki T."/>
            <person name="McGarry J.W."/>
            <person name="Darby A.C."/>
            <person name="Makepeace B.L."/>
        </authorList>
    </citation>
    <scope>NUCLEOTIDE SEQUENCE [LARGE SCALE GENOMIC DNA]</scope>
    <source>
        <strain evidence="11">UoL-WK</strain>
    </source>
</reference>
<gene>
    <name evidence="11" type="ORF">B4U79_06024</name>
</gene>
<keyword evidence="6 7" id="KW-0067">ATP-binding</keyword>
<comment type="catalytic activity">
    <reaction evidence="8">
        <text>L-threonyl-[protein] + ATP = O-phospho-L-threonyl-[protein] + ADP + H(+)</text>
        <dbReference type="Rhea" id="RHEA:46608"/>
        <dbReference type="Rhea" id="RHEA-COMP:11060"/>
        <dbReference type="Rhea" id="RHEA-COMP:11605"/>
        <dbReference type="ChEBI" id="CHEBI:15378"/>
        <dbReference type="ChEBI" id="CHEBI:30013"/>
        <dbReference type="ChEBI" id="CHEBI:30616"/>
        <dbReference type="ChEBI" id="CHEBI:61977"/>
        <dbReference type="ChEBI" id="CHEBI:456216"/>
        <dbReference type="EC" id="2.7.11.21"/>
    </reaction>
</comment>
<dbReference type="GO" id="GO:0000922">
    <property type="term" value="C:spindle pole"/>
    <property type="evidence" value="ECO:0007669"/>
    <property type="project" value="TreeGrafter"/>
</dbReference>
<keyword evidence="12" id="KW-1185">Reference proteome</keyword>
<keyword evidence="2 8" id="KW-0808">Transferase</keyword>
<dbReference type="Gene3D" id="3.30.1120.30">
    <property type="entry name" value="POLO box domain"/>
    <property type="match status" value="2"/>
</dbReference>
<dbReference type="InterPro" id="IPR000719">
    <property type="entry name" value="Prot_kinase_dom"/>
</dbReference>
<accession>A0A443R1B3</accession>
<name>A0A443R1B3_9ACAR</name>
<keyword evidence="1 8" id="KW-0723">Serine/threonine-protein kinase</keyword>
<dbReference type="EC" id="2.7.11.21" evidence="8"/>
<dbReference type="PANTHER" id="PTHR24345:SF93">
    <property type="entry name" value="SERINE_THREONINE-PROTEIN KINASE PLK1"/>
    <property type="match status" value="1"/>
</dbReference>
<dbReference type="InterPro" id="IPR036947">
    <property type="entry name" value="POLO_box_dom_sf"/>
</dbReference>
<dbReference type="GO" id="GO:0005737">
    <property type="term" value="C:cytoplasm"/>
    <property type="evidence" value="ECO:0007669"/>
    <property type="project" value="TreeGrafter"/>
</dbReference>
<dbReference type="Pfam" id="PF00069">
    <property type="entry name" value="Pkinase"/>
    <property type="match status" value="1"/>
</dbReference>
<dbReference type="InterPro" id="IPR000959">
    <property type="entry name" value="POLO_box_dom"/>
</dbReference>
<dbReference type="SUPFAM" id="SSF82615">
    <property type="entry name" value="Polo-box domain"/>
    <property type="match status" value="2"/>
</dbReference>
<keyword evidence="3" id="KW-0677">Repeat</keyword>
<dbReference type="GO" id="GO:0005524">
    <property type="term" value="F:ATP binding"/>
    <property type="evidence" value="ECO:0007669"/>
    <property type="project" value="UniProtKB-UniRule"/>
</dbReference>
<dbReference type="FunFam" id="3.30.200.20:FF:000284">
    <property type="entry name" value="Serine/threonine-protein kinase PLK"/>
    <property type="match status" value="1"/>
</dbReference>
<dbReference type="GO" id="GO:0005813">
    <property type="term" value="C:centrosome"/>
    <property type="evidence" value="ECO:0007669"/>
    <property type="project" value="TreeGrafter"/>
</dbReference>
<evidence type="ECO:0000259" key="9">
    <source>
        <dbReference type="PROSITE" id="PS50011"/>
    </source>
</evidence>
<dbReference type="GO" id="GO:0004674">
    <property type="term" value="F:protein serine/threonine kinase activity"/>
    <property type="evidence" value="ECO:0007669"/>
    <property type="project" value="UniProtKB-KW"/>
</dbReference>
<evidence type="ECO:0000256" key="5">
    <source>
        <dbReference type="ARBA" id="ARBA00022777"/>
    </source>
</evidence>
<organism evidence="11 12">
    <name type="scientific">Dinothrombium tinctorium</name>
    <dbReference type="NCBI Taxonomy" id="1965070"/>
    <lineage>
        <taxon>Eukaryota</taxon>
        <taxon>Metazoa</taxon>
        <taxon>Ecdysozoa</taxon>
        <taxon>Arthropoda</taxon>
        <taxon>Chelicerata</taxon>
        <taxon>Arachnida</taxon>
        <taxon>Acari</taxon>
        <taxon>Acariformes</taxon>
        <taxon>Trombidiformes</taxon>
        <taxon>Prostigmata</taxon>
        <taxon>Anystina</taxon>
        <taxon>Parasitengona</taxon>
        <taxon>Trombidioidea</taxon>
        <taxon>Trombidiidae</taxon>
        <taxon>Dinothrombium</taxon>
    </lineage>
</organism>
<evidence type="ECO:0000256" key="1">
    <source>
        <dbReference type="ARBA" id="ARBA00022527"/>
    </source>
</evidence>
<dbReference type="FunFam" id="3.30.1120.30:FF:000003">
    <property type="entry name" value="Serine/threonine-protein kinase PLK"/>
    <property type="match status" value="1"/>
</dbReference>
<evidence type="ECO:0000259" key="10">
    <source>
        <dbReference type="PROSITE" id="PS50078"/>
    </source>
</evidence>
<dbReference type="GO" id="GO:0005634">
    <property type="term" value="C:nucleus"/>
    <property type="evidence" value="ECO:0007669"/>
    <property type="project" value="TreeGrafter"/>
</dbReference>
<dbReference type="GO" id="GO:0007052">
    <property type="term" value="P:mitotic spindle organization"/>
    <property type="evidence" value="ECO:0007669"/>
    <property type="project" value="TreeGrafter"/>
</dbReference>
<dbReference type="Pfam" id="PF00659">
    <property type="entry name" value="POLO_box"/>
    <property type="match status" value="2"/>
</dbReference>
<keyword evidence="4 7" id="KW-0547">Nucleotide-binding</keyword>
<evidence type="ECO:0000256" key="4">
    <source>
        <dbReference type="ARBA" id="ARBA00022741"/>
    </source>
</evidence>
<dbReference type="Gene3D" id="1.10.510.10">
    <property type="entry name" value="Transferase(Phosphotransferase) domain 1"/>
    <property type="match status" value="1"/>
</dbReference>
<dbReference type="STRING" id="1965070.A0A443R1B3"/>
<dbReference type="InterPro" id="IPR033701">
    <property type="entry name" value="POLO_box_1"/>
</dbReference>
<evidence type="ECO:0000313" key="12">
    <source>
        <dbReference type="Proteomes" id="UP000285301"/>
    </source>
</evidence>
<dbReference type="EMBL" id="NCKU01002674">
    <property type="protein sequence ID" value="RWS09043.1"/>
    <property type="molecule type" value="Genomic_DNA"/>
</dbReference>
<dbReference type="InterPro" id="IPR017441">
    <property type="entry name" value="Protein_kinase_ATP_BS"/>
</dbReference>
<dbReference type="PROSITE" id="PS50011">
    <property type="entry name" value="PROTEIN_KINASE_DOM"/>
    <property type="match status" value="1"/>
</dbReference>
<dbReference type="Proteomes" id="UP000285301">
    <property type="component" value="Unassembled WGS sequence"/>
</dbReference>
<dbReference type="Gene3D" id="3.30.200.20">
    <property type="entry name" value="Phosphorylase Kinase, domain 1"/>
    <property type="match status" value="1"/>
</dbReference>
<dbReference type="InterPro" id="IPR033695">
    <property type="entry name" value="POLO_box_2"/>
</dbReference>
<dbReference type="CDD" id="cd13118">
    <property type="entry name" value="POLO_box_1"/>
    <property type="match status" value="1"/>
</dbReference>
<dbReference type="OrthoDB" id="408964at2759"/>
<feature type="domain" description="POLO box" evidence="10">
    <location>
        <begin position="376"/>
        <end position="458"/>
    </location>
</feature>
<evidence type="ECO:0000256" key="3">
    <source>
        <dbReference type="ARBA" id="ARBA00022737"/>
    </source>
</evidence>